<accession>A0A150U196</accession>
<dbReference type="InterPro" id="IPR012296">
    <property type="entry name" value="Nuclease_put_TT1808"/>
</dbReference>
<dbReference type="Gene3D" id="3.90.1570.10">
    <property type="entry name" value="tt1808, chain A"/>
    <property type="match status" value="1"/>
</dbReference>
<evidence type="ECO:0000256" key="1">
    <source>
        <dbReference type="SAM" id="MobiDB-lite"/>
    </source>
</evidence>
<dbReference type="AlphaFoldDB" id="A0A150U196"/>
<evidence type="ECO:0000259" key="2">
    <source>
        <dbReference type="Pfam" id="PF05685"/>
    </source>
</evidence>
<dbReference type="EMBL" id="JEME01000250">
    <property type="protein sequence ID" value="KYG10722.1"/>
    <property type="molecule type" value="Genomic_DNA"/>
</dbReference>
<feature type="compositionally biased region" description="Basic and acidic residues" evidence="1">
    <location>
        <begin position="202"/>
        <end position="224"/>
    </location>
</feature>
<sequence>MQAKRRPAERGPFRPEHLRSGAPYELSNGHPVYCAPTGGRGSGPNHLGSSVVGWDPAVKEAGVDTGYALGPGTLRAPDVAVGNVPDRPGWVKGVPELAIEYADVGQDEAELTEKIDDLIAAGTKLVWVVRLNGPRRVEVHEPRRKVRVVLPGQTLSAPGILKNSFPVEALYDRSEAEKATLTNLLQRRGYEDLDAVLAAGREAGREEGREAGREEGREAGREEGILEGKRDALRRVLDRRGLRLTKSAAAKIASCRSERELDGWLDRALVASSTAEVFRRAAR</sequence>
<dbReference type="SUPFAM" id="SSF52980">
    <property type="entry name" value="Restriction endonuclease-like"/>
    <property type="match status" value="1"/>
</dbReference>
<dbReference type="CDD" id="cd06260">
    <property type="entry name" value="DUF820-like"/>
    <property type="match status" value="1"/>
</dbReference>
<feature type="domain" description="Putative restriction endonuclease" evidence="2">
    <location>
        <begin position="21"/>
        <end position="161"/>
    </location>
</feature>
<feature type="compositionally biased region" description="Basic and acidic residues" evidence="1">
    <location>
        <begin position="1"/>
        <end position="19"/>
    </location>
</feature>
<comment type="caution">
    <text evidence="3">The sequence shown here is derived from an EMBL/GenBank/DDBJ whole genome shotgun (WGS) entry which is preliminary data.</text>
</comment>
<evidence type="ECO:0000313" key="3">
    <source>
        <dbReference type="EMBL" id="KYG10722.1"/>
    </source>
</evidence>
<feature type="region of interest" description="Disordered" evidence="1">
    <location>
        <begin position="1"/>
        <end position="39"/>
    </location>
</feature>
<gene>
    <name evidence="3" type="ORF">BE21_10355</name>
</gene>
<dbReference type="InterPro" id="IPR011335">
    <property type="entry name" value="Restrct_endonuc-II-like"/>
</dbReference>
<reference evidence="3 4" key="1">
    <citation type="submission" date="2014-02" db="EMBL/GenBank/DDBJ databases">
        <title>The small core and large imbalanced accessory genome model reveals a collaborative survival strategy of Sorangium cellulosum strains in nature.</title>
        <authorList>
            <person name="Han K."/>
            <person name="Peng R."/>
            <person name="Blom J."/>
            <person name="Li Y.-Z."/>
        </authorList>
    </citation>
    <scope>NUCLEOTIDE SEQUENCE [LARGE SCALE GENOMIC DNA]</scope>
    <source>
        <strain evidence="3 4">So0007-03</strain>
    </source>
</reference>
<protein>
    <recommendedName>
        <fullName evidence="2">Putative restriction endonuclease domain-containing protein</fullName>
    </recommendedName>
</protein>
<name>A0A150U196_SORCE</name>
<feature type="region of interest" description="Disordered" evidence="1">
    <location>
        <begin position="201"/>
        <end position="224"/>
    </location>
</feature>
<proteinExistence type="predicted"/>
<dbReference type="Pfam" id="PF05685">
    <property type="entry name" value="Uma2"/>
    <property type="match status" value="1"/>
</dbReference>
<evidence type="ECO:0000313" key="4">
    <source>
        <dbReference type="Proteomes" id="UP000075502"/>
    </source>
</evidence>
<organism evidence="3 4">
    <name type="scientific">Sorangium cellulosum</name>
    <name type="common">Polyangium cellulosum</name>
    <dbReference type="NCBI Taxonomy" id="56"/>
    <lineage>
        <taxon>Bacteria</taxon>
        <taxon>Pseudomonadati</taxon>
        <taxon>Myxococcota</taxon>
        <taxon>Polyangia</taxon>
        <taxon>Polyangiales</taxon>
        <taxon>Polyangiaceae</taxon>
        <taxon>Sorangium</taxon>
    </lineage>
</organism>
<dbReference type="Proteomes" id="UP000075502">
    <property type="component" value="Unassembled WGS sequence"/>
</dbReference>
<dbReference type="InterPro" id="IPR008538">
    <property type="entry name" value="Uma2"/>
</dbReference>